<dbReference type="SMART" id="SM00105">
    <property type="entry name" value="ArfGap"/>
    <property type="match status" value="1"/>
</dbReference>
<evidence type="ECO:0000256" key="18">
    <source>
        <dbReference type="PROSITE-ProRule" id="PRU00288"/>
    </source>
</evidence>
<dbReference type="InterPro" id="IPR038508">
    <property type="entry name" value="ArfGAP_dom_sf"/>
</dbReference>
<evidence type="ECO:0000256" key="12">
    <source>
        <dbReference type="ARBA" id="ARBA00022990"/>
    </source>
</evidence>
<dbReference type="PRINTS" id="PR00405">
    <property type="entry name" value="REVINTRACTNG"/>
</dbReference>
<keyword evidence="4" id="KW-0343">GTPase activation</keyword>
<keyword evidence="6" id="KW-0597">Phosphoprotein</keyword>
<keyword evidence="11" id="KW-0653">Protein transport</keyword>
<feature type="region of interest" description="Disordered" evidence="19">
    <location>
        <begin position="407"/>
        <end position="428"/>
    </location>
</feature>
<evidence type="ECO:0000256" key="8">
    <source>
        <dbReference type="ARBA" id="ARBA00022771"/>
    </source>
</evidence>
<dbReference type="PANTHER" id="PTHR46395:SF1">
    <property type="entry name" value="ADP-RIBOSYLATION FACTOR GTPASE-ACTIVATING PROTEIN 1"/>
    <property type="match status" value="1"/>
</dbReference>
<keyword evidence="12" id="KW-0007">Acetylation</keyword>
<evidence type="ECO:0000256" key="3">
    <source>
        <dbReference type="ARBA" id="ARBA00022448"/>
    </source>
</evidence>
<dbReference type="GO" id="GO:0000139">
    <property type="term" value="C:Golgi membrane"/>
    <property type="evidence" value="ECO:0007669"/>
    <property type="project" value="TreeGrafter"/>
</dbReference>
<dbReference type="GO" id="GO:0008270">
    <property type="term" value="F:zinc ion binding"/>
    <property type="evidence" value="ECO:0007669"/>
    <property type="project" value="UniProtKB-KW"/>
</dbReference>
<evidence type="ECO:0000256" key="19">
    <source>
        <dbReference type="SAM" id="MobiDB-lite"/>
    </source>
</evidence>
<dbReference type="GO" id="GO:0032012">
    <property type="term" value="P:regulation of ARF protein signal transduction"/>
    <property type="evidence" value="ECO:0007669"/>
    <property type="project" value="TreeGrafter"/>
</dbReference>
<keyword evidence="5" id="KW-0963">Cytoplasm</keyword>
<dbReference type="PANTHER" id="PTHR46395">
    <property type="entry name" value="ADP-RIBOSYLATION FACTOR GTPASE-ACTIVATING PROTEIN 1"/>
    <property type="match status" value="1"/>
</dbReference>
<keyword evidence="3" id="KW-0813">Transport</keyword>
<evidence type="ECO:0000256" key="4">
    <source>
        <dbReference type="ARBA" id="ARBA00022468"/>
    </source>
</evidence>
<keyword evidence="7" id="KW-0479">Metal-binding</keyword>
<keyword evidence="9" id="KW-0862">Zinc</keyword>
<evidence type="ECO:0000256" key="2">
    <source>
        <dbReference type="ARBA" id="ARBA00004555"/>
    </source>
</evidence>
<gene>
    <name evidence="21" type="ORF">DGYR_LOCUS4046</name>
</gene>
<feature type="domain" description="Arf-GAP" evidence="20">
    <location>
        <begin position="7"/>
        <end position="124"/>
    </location>
</feature>
<evidence type="ECO:0000256" key="11">
    <source>
        <dbReference type="ARBA" id="ARBA00022927"/>
    </source>
</evidence>
<dbReference type="SUPFAM" id="SSF57863">
    <property type="entry name" value="ArfGap/RecO-like zinc finger"/>
    <property type="match status" value="1"/>
</dbReference>
<evidence type="ECO:0000256" key="15">
    <source>
        <dbReference type="ARBA" id="ARBA00071258"/>
    </source>
</evidence>
<dbReference type="Gene3D" id="1.10.220.150">
    <property type="entry name" value="Arf GTPase activating protein"/>
    <property type="match status" value="1"/>
</dbReference>
<dbReference type="AlphaFoldDB" id="A0A7I8VGI3"/>
<feature type="compositionally biased region" description="Polar residues" evidence="19">
    <location>
        <begin position="354"/>
        <end position="367"/>
    </location>
</feature>
<protein>
    <recommendedName>
        <fullName evidence="15">ADP-ribosylation factor GTPase-activating protein 1</fullName>
    </recommendedName>
    <alternativeName>
        <fullName evidence="17">ADP-ribosylation factor 1 GTPase-activating protein</fullName>
    </alternativeName>
    <alternativeName>
        <fullName evidence="16">ARF1-directed GTPase-activating protein</fullName>
    </alternativeName>
</protein>
<evidence type="ECO:0000256" key="6">
    <source>
        <dbReference type="ARBA" id="ARBA00022553"/>
    </source>
</evidence>
<feature type="region of interest" description="Disordered" evidence="19">
    <location>
        <begin position="306"/>
        <end position="339"/>
    </location>
</feature>
<dbReference type="Proteomes" id="UP000549394">
    <property type="component" value="Unassembled WGS sequence"/>
</dbReference>
<dbReference type="OrthoDB" id="983479at2759"/>
<dbReference type="GO" id="GO:0005096">
    <property type="term" value="F:GTPase activator activity"/>
    <property type="evidence" value="ECO:0007669"/>
    <property type="project" value="UniProtKB-KW"/>
</dbReference>
<evidence type="ECO:0000256" key="7">
    <source>
        <dbReference type="ARBA" id="ARBA00022723"/>
    </source>
</evidence>
<proteinExistence type="predicted"/>
<evidence type="ECO:0000256" key="14">
    <source>
        <dbReference type="ARBA" id="ARBA00058112"/>
    </source>
</evidence>
<evidence type="ECO:0000313" key="22">
    <source>
        <dbReference type="Proteomes" id="UP000549394"/>
    </source>
</evidence>
<dbReference type="FunFam" id="1.10.220.150:FF:000008">
    <property type="entry name" value="ADP-ribosylation factor GTPase activating protein 1"/>
    <property type="match status" value="1"/>
</dbReference>
<feature type="region of interest" description="Disordered" evidence="19">
    <location>
        <begin position="354"/>
        <end position="376"/>
    </location>
</feature>
<accession>A0A7I8VGI3</accession>
<dbReference type="PROSITE" id="PS50115">
    <property type="entry name" value="ARFGAP"/>
    <property type="match status" value="1"/>
</dbReference>
<dbReference type="InterPro" id="IPR037278">
    <property type="entry name" value="ARFGAP/RecO"/>
</dbReference>
<evidence type="ECO:0000256" key="17">
    <source>
        <dbReference type="ARBA" id="ARBA00081514"/>
    </source>
</evidence>
<organism evidence="21 22">
    <name type="scientific">Dimorphilus gyrociliatus</name>
    <dbReference type="NCBI Taxonomy" id="2664684"/>
    <lineage>
        <taxon>Eukaryota</taxon>
        <taxon>Metazoa</taxon>
        <taxon>Spiralia</taxon>
        <taxon>Lophotrochozoa</taxon>
        <taxon>Annelida</taxon>
        <taxon>Polychaeta</taxon>
        <taxon>Polychaeta incertae sedis</taxon>
        <taxon>Dinophilidae</taxon>
        <taxon>Dimorphilus</taxon>
    </lineage>
</organism>
<feature type="compositionally biased region" description="Polar residues" evidence="19">
    <location>
        <begin position="306"/>
        <end position="315"/>
    </location>
</feature>
<dbReference type="GO" id="GO:0015031">
    <property type="term" value="P:protein transport"/>
    <property type="evidence" value="ECO:0007669"/>
    <property type="project" value="UniProtKB-KW"/>
</dbReference>
<evidence type="ECO:0000313" key="21">
    <source>
        <dbReference type="EMBL" id="CAD5115293.1"/>
    </source>
</evidence>
<feature type="region of interest" description="Disordered" evidence="19">
    <location>
        <begin position="131"/>
        <end position="155"/>
    </location>
</feature>
<comment type="caution">
    <text evidence="21">The sequence shown here is derived from an EMBL/GenBank/DDBJ whole genome shotgun (WGS) entry which is preliminary data.</text>
</comment>
<evidence type="ECO:0000256" key="13">
    <source>
        <dbReference type="ARBA" id="ARBA00023034"/>
    </source>
</evidence>
<evidence type="ECO:0000256" key="5">
    <source>
        <dbReference type="ARBA" id="ARBA00022490"/>
    </source>
</evidence>
<dbReference type="CDD" id="cd08830">
    <property type="entry name" value="ArfGap_ArfGap1"/>
    <property type="match status" value="1"/>
</dbReference>
<dbReference type="InterPro" id="IPR001164">
    <property type="entry name" value="ArfGAP_dom"/>
</dbReference>
<comment type="subcellular location">
    <subcellularLocation>
        <location evidence="1">Cytoplasm</location>
    </subcellularLocation>
    <subcellularLocation>
        <location evidence="2">Golgi apparatus</location>
    </subcellularLocation>
</comment>
<evidence type="ECO:0000256" key="10">
    <source>
        <dbReference type="ARBA" id="ARBA00022892"/>
    </source>
</evidence>
<feature type="region of interest" description="Disordered" evidence="19">
    <location>
        <begin position="181"/>
        <end position="206"/>
    </location>
</feature>
<sequence>MASPRTKRVLKDVKVKNENNLCFECSTQNPQWASVSYGIWICLECSGKHRGLGVHLSFVRSITMDKWKDVELEKMKVGGNRKAREFFESQEDYNDNMTLSEKYKTRCAALYRDKISTEAEGREWQIEKSSARNYVTPSEQKSSVQSANTSMKSSKSFPNDFAYDRAQVEKQKEDFFLRRIEENSARPDDLPPSQGGKYSGFGNTPAPIPKSQSEYFQNTMGAFSNGWSSFASSASKFALSASEKATKFAHNATEKTKTFSQGVSEKVKEGTLLSDMSSSVNNLANKVSTVSVKGWKDISTIFTDQRSGKCNTEGSSLLGHKDPQNLGNRTYGEDQAQPQRISYQTDWSDWNTDLNCQSMDTTSSKPSVNDREEWDIDDWEAIDIDSNKKKNPKDSLKTDWEENWAESDDAWQSLEVQDDNSKTTKKKD</sequence>
<keyword evidence="10" id="KW-0931">ER-Golgi transport</keyword>
<comment type="function">
    <text evidence="14">GTPase-activating protein (GAP) for the ADP ribosylation factor 1 (ARF1). Involved in membrane trafficking and /or vesicle transport. Promotes hydrolysis of the ARF1-bound GTP and thus, is required for the dissociation of coat proteins from Golgi-derived membranes and vesicles, a prerequisite for vesicle's fusion with target compartment. Probably regulates ARF1-mediated transport via its interaction with the KDELR proteins and TMED2. Overexpression induces the redistribution of the entire Golgi complex to the endoplasmic reticulum, as when ARF1 is deactivated. Its activity is stimulated by phosphoinosides and inhibited by phosphatidylcholine.</text>
</comment>
<name>A0A7I8VGI3_9ANNE</name>
<dbReference type="GO" id="GO:0016192">
    <property type="term" value="P:vesicle-mediated transport"/>
    <property type="evidence" value="ECO:0007669"/>
    <property type="project" value="UniProtKB-KW"/>
</dbReference>
<keyword evidence="13" id="KW-0333">Golgi apparatus</keyword>
<keyword evidence="22" id="KW-1185">Reference proteome</keyword>
<dbReference type="GO" id="GO:0030100">
    <property type="term" value="P:regulation of endocytosis"/>
    <property type="evidence" value="ECO:0007669"/>
    <property type="project" value="TreeGrafter"/>
</dbReference>
<reference evidence="21 22" key="1">
    <citation type="submission" date="2020-08" db="EMBL/GenBank/DDBJ databases">
        <authorList>
            <person name="Hejnol A."/>
        </authorList>
    </citation>
    <scope>NUCLEOTIDE SEQUENCE [LARGE SCALE GENOMIC DNA]</scope>
</reference>
<keyword evidence="8 18" id="KW-0863">Zinc-finger</keyword>
<evidence type="ECO:0000256" key="16">
    <source>
        <dbReference type="ARBA" id="ARBA00077418"/>
    </source>
</evidence>
<dbReference type="Pfam" id="PF01412">
    <property type="entry name" value="ArfGap"/>
    <property type="match status" value="1"/>
</dbReference>
<evidence type="ECO:0000259" key="20">
    <source>
        <dbReference type="PROSITE" id="PS50115"/>
    </source>
</evidence>
<evidence type="ECO:0000256" key="9">
    <source>
        <dbReference type="ARBA" id="ARBA00022833"/>
    </source>
</evidence>
<dbReference type="EMBL" id="CAJFCJ010000006">
    <property type="protein sequence ID" value="CAD5115293.1"/>
    <property type="molecule type" value="Genomic_DNA"/>
</dbReference>
<evidence type="ECO:0000256" key="1">
    <source>
        <dbReference type="ARBA" id="ARBA00004496"/>
    </source>
</evidence>